<sequence length="196" mass="21812">MVNKLSAKIGVINKTALTGNNDSCYEIFHKSTIVSHTKDSMCPKKKKSRGRRSSEGGGPRPVHLWGYLAFNICQNEPEKFDRNLSCINHTSFCMVRETDTHMLQQDTICFTGQTVWQDFKANQVITRDSCPDCHKNSMLVPRGAVKCGLLSELPSMLKMPSLLNDASSINNINAENHGSLFLIPCIHLPTGVIICM</sequence>
<gene>
    <name evidence="2" type="ORF">TNIN_383151</name>
</gene>
<evidence type="ECO:0000256" key="1">
    <source>
        <dbReference type="SAM" id="MobiDB-lite"/>
    </source>
</evidence>
<feature type="region of interest" description="Disordered" evidence="1">
    <location>
        <begin position="39"/>
        <end position="58"/>
    </location>
</feature>
<proteinExistence type="predicted"/>
<evidence type="ECO:0000313" key="3">
    <source>
        <dbReference type="Proteomes" id="UP000886998"/>
    </source>
</evidence>
<keyword evidence="3" id="KW-1185">Reference proteome</keyword>
<dbReference type="AlphaFoldDB" id="A0A8X6KPX9"/>
<dbReference type="OrthoDB" id="6472409at2759"/>
<name>A0A8X6KPX9_9ARAC</name>
<accession>A0A8X6KPX9</accession>
<dbReference type="Proteomes" id="UP000886998">
    <property type="component" value="Unassembled WGS sequence"/>
</dbReference>
<evidence type="ECO:0000313" key="2">
    <source>
        <dbReference type="EMBL" id="GFS65271.1"/>
    </source>
</evidence>
<comment type="caution">
    <text evidence="2">The sequence shown here is derived from an EMBL/GenBank/DDBJ whole genome shotgun (WGS) entry which is preliminary data.</text>
</comment>
<protein>
    <submittedName>
        <fullName evidence="2">Uncharacterized protein</fullName>
    </submittedName>
</protein>
<reference evidence="2" key="1">
    <citation type="submission" date="2020-08" db="EMBL/GenBank/DDBJ databases">
        <title>Multicomponent nature underlies the extraordinary mechanical properties of spider dragline silk.</title>
        <authorList>
            <person name="Kono N."/>
            <person name="Nakamura H."/>
            <person name="Mori M."/>
            <person name="Yoshida Y."/>
            <person name="Ohtoshi R."/>
            <person name="Malay A.D."/>
            <person name="Moran D.A.P."/>
            <person name="Tomita M."/>
            <person name="Numata K."/>
            <person name="Arakawa K."/>
        </authorList>
    </citation>
    <scope>NUCLEOTIDE SEQUENCE</scope>
</reference>
<organism evidence="2 3">
    <name type="scientific">Trichonephila inaurata madagascariensis</name>
    <dbReference type="NCBI Taxonomy" id="2747483"/>
    <lineage>
        <taxon>Eukaryota</taxon>
        <taxon>Metazoa</taxon>
        <taxon>Ecdysozoa</taxon>
        <taxon>Arthropoda</taxon>
        <taxon>Chelicerata</taxon>
        <taxon>Arachnida</taxon>
        <taxon>Araneae</taxon>
        <taxon>Araneomorphae</taxon>
        <taxon>Entelegynae</taxon>
        <taxon>Araneoidea</taxon>
        <taxon>Nephilidae</taxon>
        <taxon>Trichonephila</taxon>
        <taxon>Trichonephila inaurata</taxon>
    </lineage>
</organism>
<dbReference type="EMBL" id="BMAV01028125">
    <property type="protein sequence ID" value="GFS65271.1"/>
    <property type="molecule type" value="Genomic_DNA"/>
</dbReference>